<feature type="domain" description="Mce/MlaD" evidence="3">
    <location>
        <begin position="39"/>
        <end position="112"/>
    </location>
</feature>
<evidence type="ECO:0000259" key="3">
    <source>
        <dbReference type="Pfam" id="PF02470"/>
    </source>
</evidence>
<evidence type="ECO:0000313" key="6">
    <source>
        <dbReference type="Proteomes" id="UP000295680"/>
    </source>
</evidence>
<dbReference type="GO" id="GO:0051701">
    <property type="term" value="P:biological process involved in interaction with host"/>
    <property type="evidence" value="ECO:0007669"/>
    <property type="project" value="TreeGrafter"/>
</dbReference>
<organism evidence="5 6">
    <name type="scientific">Actinocrispum wychmicini</name>
    <dbReference type="NCBI Taxonomy" id="1213861"/>
    <lineage>
        <taxon>Bacteria</taxon>
        <taxon>Bacillati</taxon>
        <taxon>Actinomycetota</taxon>
        <taxon>Actinomycetes</taxon>
        <taxon>Pseudonocardiales</taxon>
        <taxon>Pseudonocardiaceae</taxon>
        <taxon>Actinocrispum</taxon>
    </lineage>
</organism>
<dbReference type="PANTHER" id="PTHR33371:SF19">
    <property type="entry name" value="MCE-FAMILY PROTEIN MCE4A"/>
    <property type="match status" value="1"/>
</dbReference>
<dbReference type="NCBIfam" id="TIGR00996">
    <property type="entry name" value="Mtu_fam_mce"/>
    <property type="match status" value="1"/>
</dbReference>
<keyword evidence="6" id="KW-1185">Reference proteome</keyword>
<name>A0A4R2IRJ1_9PSEU</name>
<dbReference type="AlphaFoldDB" id="A0A4R2IRJ1"/>
<dbReference type="PANTHER" id="PTHR33371">
    <property type="entry name" value="INTERMEMBRANE PHOSPHOLIPID TRANSPORT SYSTEM BINDING PROTEIN MLAD-RELATED"/>
    <property type="match status" value="1"/>
</dbReference>
<dbReference type="Proteomes" id="UP000295680">
    <property type="component" value="Unassembled WGS sequence"/>
</dbReference>
<evidence type="ECO:0000313" key="5">
    <source>
        <dbReference type="EMBL" id="TCO46678.1"/>
    </source>
</evidence>
<feature type="domain" description="Mammalian cell entry C-terminal" evidence="4">
    <location>
        <begin position="119"/>
        <end position="341"/>
    </location>
</feature>
<dbReference type="InterPro" id="IPR003399">
    <property type="entry name" value="Mce/MlaD"/>
</dbReference>
<sequence>MIARLRYHLLGLVFLVVMALFLWFTIASYRKEFTPVSMVTLQTDHVGNQLSVGADVKIRGMVVGEVRSVRAMGDHAELDLALQPDKVDVIPANVSARLLPKTLFGERYVALQLPAQPDSRRLVAGSVIPQDSSSTAIELERVLDDLMPLLQAVQPEKLATTLNSLSQALSGRGEQLGRTLVQLDDYLKQVNPSLPNLDADIAALASVSNTFSQAAPDVLQALSDLTTTSKTLVDKQADTLNLFASLTNASVDLDNFLQVNKANLINLVVTSKPTLDVLARYAPEYPCMLKQIADRVPAAEAAFGKGQPHPNMMRVTLEFTGNRGKYLPGVDTPRFDDKRGPRCYQQVQLPAVFPQYPPGGPVKDGSTKPPPPKQTGSTSIIPGSTSPQSAANTLSEMDLVGVLVAPALGVTPDEVPTWTRFLLAPVYRGAEVTVD</sequence>
<dbReference type="InterPro" id="IPR005693">
    <property type="entry name" value="Mce"/>
</dbReference>
<reference evidence="5 6" key="1">
    <citation type="submission" date="2019-03" db="EMBL/GenBank/DDBJ databases">
        <title>Genomic Encyclopedia of Type Strains, Phase IV (KMG-IV): sequencing the most valuable type-strain genomes for metagenomic binning, comparative biology and taxonomic classification.</title>
        <authorList>
            <person name="Goeker M."/>
        </authorList>
    </citation>
    <scope>NUCLEOTIDE SEQUENCE [LARGE SCALE GENOMIC DNA]</scope>
    <source>
        <strain evidence="5 6">DSM 45934</strain>
    </source>
</reference>
<protein>
    <submittedName>
        <fullName evidence="5">Virulence factor Mce-like protein</fullName>
    </submittedName>
</protein>
<dbReference type="OrthoDB" id="3460188at2"/>
<proteinExistence type="predicted"/>
<keyword evidence="2" id="KW-0812">Transmembrane</keyword>
<dbReference type="EMBL" id="SLWS01000018">
    <property type="protein sequence ID" value="TCO46678.1"/>
    <property type="molecule type" value="Genomic_DNA"/>
</dbReference>
<evidence type="ECO:0000259" key="4">
    <source>
        <dbReference type="Pfam" id="PF11887"/>
    </source>
</evidence>
<feature type="transmembrane region" description="Helical" evidence="2">
    <location>
        <begin position="7"/>
        <end position="29"/>
    </location>
</feature>
<keyword evidence="2" id="KW-0472">Membrane</keyword>
<dbReference type="Pfam" id="PF11887">
    <property type="entry name" value="Mce4_CUP1"/>
    <property type="match status" value="1"/>
</dbReference>
<accession>A0A4R2IRJ1</accession>
<evidence type="ECO:0000256" key="1">
    <source>
        <dbReference type="SAM" id="MobiDB-lite"/>
    </source>
</evidence>
<keyword evidence="2" id="KW-1133">Transmembrane helix</keyword>
<dbReference type="GO" id="GO:0005576">
    <property type="term" value="C:extracellular region"/>
    <property type="evidence" value="ECO:0007669"/>
    <property type="project" value="TreeGrafter"/>
</dbReference>
<comment type="caution">
    <text evidence="5">The sequence shown here is derived from an EMBL/GenBank/DDBJ whole genome shotgun (WGS) entry which is preliminary data.</text>
</comment>
<feature type="region of interest" description="Disordered" evidence="1">
    <location>
        <begin position="355"/>
        <end position="390"/>
    </location>
</feature>
<evidence type="ECO:0000256" key="2">
    <source>
        <dbReference type="SAM" id="Phobius"/>
    </source>
</evidence>
<dbReference type="Pfam" id="PF02470">
    <property type="entry name" value="MlaD"/>
    <property type="match status" value="1"/>
</dbReference>
<dbReference type="RefSeq" id="WP_132125804.1">
    <property type="nucleotide sequence ID" value="NZ_SLWS01000018.1"/>
</dbReference>
<dbReference type="InterPro" id="IPR052336">
    <property type="entry name" value="MlaD_Phospholipid_Transporter"/>
</dbReference>
<feature type="compositionally biased region" description="Low complexity" evidence="1">
    <location>
        <begin position="374"/>
        <end position="389"/>
    </location>
</feature>
<dbReference type="InterPro" id="IPR024516">
    <property type="entry name" value="Mce_C"/>
</dbReference>
<gene>
    <name evidence="5" type="ORF">EV192_11873</name>
</gene>